<organism evidence="2 3">
    <name type="scientific">Actinomyces glycerinitolerans</name>
    <dbReference type="NCBI Taxonomy" id="1892869"/>
    <lineage>
        <taxon>Bacteria</taxon>
        <taxon>Bacillati</taxon>
        <taxon>Actinomycetota</taxon>
        <taxon>Actinomycetes</taxon>
        <taxon>Actinomycetales</taxon>
        <taxon>Actinomycetaceae</taxon>
        <taxon>Actinomyces</taxon>
    </lineage>
</organism>
<keyword evidence="1" id="KW-0812">Transmembrane</keyword>
<evidence type="ECO:0000313" key="2">
    <source>
        <dbReference type="EMBL" id="SHE24998.1"/>
    </source>
</evidence>
<sequence>MTRRPTISKECALIGVVALLLVAAALTGGWIWWTRPTERWAPIPDGLEKDEHMAVGSSLPREFTTAGTIAPAGIRSESHEWIAGLRWTDLERTEHIYELHLGESIEVAGLGRMTLVGVKPAPLIDPNKFSWLPGIEGKDGGGSAIYFVLEFEDGVKACHPQDGDCPRF</sequence>
<dbReference type="Proteomes" id="UP000184291">
    <property type="component" value="Unassembled WGS sequence"/>
</dbReference>
<protein>
    <submittedName>
        <fullName evidence="2">Uncharacterized protein</fullName>
    </submittedName>
</protein>
<feature type="transmembrane region" description="Helical" evidence="1">
    <location>
        <begin position="12"/>
        <end position="33"/>
    </location>
</feature>
<evidence type="ECO:0000313" key="3">
    <source>
        <dbReference type="Proteomes" id="UP000184291"/>
    </source>
</evidence>
<name>A0A1M4RYG7_9ACTO</name>
<dbReference type="EMBL" id="FQTT01000009">
    <property type="protein sequence ID" value="SHE24998.1"/>
    <property type="molecule type" value="Genomic_DNA"/>
</dbReference>
<reference evidence="3" key="1">
    <citation type="submission" date="2016-09" db="EMBL/GenBank/DDBJ databases">
        <authorList>
            <person name="Strepis N."/>
        </authorList>
    </citation>
    <scope>NUCLEOTIDE SEQUENCE [LARGE SCALE GENOMIC DNA]</scope>
</reference>
<dbReference type="AlphaFoldDB" id="A0A1M4RYG7"/>
<proteinExistence type="predicted"/>
<keyword evidence="3" id="KW-1185">Reference proteome</keyword>
<gene>
    <name evidence="2" type="ORF">ACGLYG10_1210</name>
</gene>
<keyword evidence="1" id="KW-1133">Transmembrane helix</keyword>
<keyword evidence="1" id="KW-0472">Membrane</keyword>
<accession>A0A1M4RYG7</accession>
<evidence type="ECO:0000256" key="1">
    <source>
        <dbReference type="SAM" id="Phobius"/>
    </source>
</evidence>